<dbReference type="Pfam" id="PF13410">
    <property type="entry name" value="GST_C_2"/>
    <property type="match status" value="1"/>
</dbReference>
<feature type="domain" description="GST N-terminal" evidence="3">
    <location>
        <begin position="180"/>
        <end position="263"/>
    </location>
</feature>
<dbReference type="PROSITE" id="PS50405">
    <property type="entry name" value="GST_CTER"/>
    <property type="match status" value="1"/>
</dbReference>
<comment type="caution">
    <text evidence="5">The sequence shown here is derived from an EMBL/GenBank/DDBJ whole genome shotgun (WGS) entry which is preliminary data.</text>
</comment>
<comment type="similarity">
    <text evidence="1">Belongs to the GST superfamily.</text>
</comment>
<dbReference type="InterPro" id="IPR036249">
    <property type="entry name" value="Thioredoxin-like_sf"/>
</dbReference>
<dbReference type="PANTHER" id="PTHR42673">
    <property type="entry name" value="MALEYLACETOACETATE ISOMERASE"/>
    <property type="match status" value="1"/>
</dbReference>
<protein>
    <recommendedName>
        <fullName evidence="7">Glutathione S-transferase</fullName>
    </recommendedName>
</protein>
<dbReference type="InterPro" id="IPR004045">
    <property type="entry name" value="Glutathione_S-Trfase_N"/>
</dbReference>
<evidence type="ECO:0000256" key="2">
    <source>
        <dbReference type="SAM" id="MobiDB-lite"/>
    </source>
</evidence>
<evidence type="ECO:0000256" key="1">
    <source>
        <dbReference type="ARBA" id="ARBA00007409"/>
    </source>
</evidence>
<evidence type="ECO:0000313" key="6">
    <source>
        <dbReference type="Proteomes" id="UP000245956"/>
    </source>
</evidence>
<dbReference type="Gene3D" id="3.40.30.10">
    <property type="entry name" value="Glutaredoxin"/>
    <property type="match status" value="1"/>
</dbReference>
<dbReference type="SUPFAM" id="SSF47616">
    <property type="entry name" value="GST C-terminal domain-like"/>
    <property type="match status" value="1"/>
</dbReference>
<dbReference type="InterPro" id="IPR036282">
    <property type="entry name" value="Glutathione-S-Trfase_C_sf"/>
</dbReference>
<dbReference type="AlphaFoldDB" id="A0A2U3DU25"/>
<dbReference type="GO" id="GO:0016034">
    <property type="term" value="F:maleylacetoacetate isomerase activity"/>
    <property type="evidence" value="ECO:0007669"/>
    <property type="project" value="TreeGrafter"/>
</dbReference>
<proteinExistence type="inferred from homology"/>
<dbReference type="SFLD" id="SFLDG00358">
    <property type="entry name" value="Main_(cytGST)"/>
    <property type="match status" value="1"/>
</dbReference>
<dbReference type="PROSITE" id="PS50404">
    <property type="entry name" value="GST_NTER"/>
    <property type="match status" value="1"/>
</dbReference>
<dbReference type="CDD" id="cd03194">
    <property type="entry name" value="GST_C_3"/>
    <property type="match status" value="1"/>
</dbReference>
<dbReference type="CDD" id="cd03043">
    <property type="entry name" value="GST_N_1"/>
    <property type="match status" value="1"/>
</dbReference>
<organism evidence="5 6">
    <name type="scientific">Purpureocillium lilacinum</name>
    <name type="common">Paecilomyces lilacinus</name>
    <dbReference type="NCBI Taxonomy" id="33203"/>
    <lineage>
        <taxon>Eukaryota</taxon>
        <taxon>Fungi</taxon>
        <taxon>Dikarya</taxon>
        <taxon>Ascomycota</taxon>
        <taxon>Pezizomycotina</taxon>
        <taxon>Sordariomycetes</taxon>
        <taxon>Hypocreomycetidae</taxon>
        <taxon>Hypocreales</taxon>
        <taxon>Ophiocordycipitaceae</taxon>
        <taxon>Purpureocillium</taxon>
    </lineage>
</organism>
<feature type="compositionally biased region" description="Gly residues" evidence="2">
    <location>
        <begin position="50"/>
        <end position="62"/>
    </location>
</feature>
<dbReference type="Proteomes" id="UP000245956">
    <property type="component" value="Unassembled WGS sequence"/>
</dbReference>
<evidence type="ECO:0000259" key="3">
    <source>
        <dbReference type="PROSITE" id="PS50404"/>
    </source>
</evidence>
<accession>A0A2U3DU25</accession>
<dbReference type="Gene3D" id="1.20.1050.10">
    <property type="match status" value="1"/>
</dbReference>
<feature type="region of interest" description="Disordered" evidence="2">
    <location>
        <begin position="45"/>
        <end position="67"/>
    </location>
</feature>
<dbReference type="SFLD" id="SFLDS00019">
    <property type="entry name" value="Glutathione_Transferase_(cytos"/>
    <property type="match status" value="1"/>
</dbReference>
<dbReference type="EMBL" id="LCWV01000030">
    <property type="protein sequence ID" value="PWI65752.1"/>
    <property type="molecule type" value="Genomic_DNA"/>
</dbReference>
<dbReference type="InterPro" id="IPR040079">
    <property type="entry name" value="Glutathione_S-Trfase"/>
</dbReference>
<dbReference type="GO" id="GO:0006749">
    <property type="term" value="P:glutathione metabolic process"/>
    <property type="evidence" value="ECO:0007669"/>
    <property type="project" value="TreeGrafter"/>
</dbReference>
<evidence type="ECO:0000259" key="4">
    <source>
        <dbReference type="PROSITE" id="PS50405"/>
    </source>
</evidence>
<sequence>MDVYDGIHGRNVLEHRSMPEYELQDHGIFPSRELVERDVQTQPTLSIQGHAGGNGGGGGGGGRDTHLHGREVEARGTNPNVRIRRGPQLVSPVAVNKQASCADAKRARLAAQTRMSDMPAVNKRARAVAPRRAIHAGRPIFAADKLSPVCPVRAPDLVFQVVTREQRTESENKTSSPTMYALYIGNKRYSSWSMRPWVLLKALDIPFDEKLHFFKPGQAQPEFKAFSPSAKVPCLHDNDSGNVVVWDSLAIAEYLAEQHPAVWPSDRAARAFARCAAAEMHSSFAAIRDECSMNVALRIELPRPLSEGLRRDIARLGALFAEGVERFGGPFLAGSSFTAADAFFAPVASRCETYGIRFEDNPKAQGYVDALLAHPAVQAWIQQGIRETEREPYHEEDCVRGRKVLEDLAK</sequence>
<evidence type="ECO:0008006" key="7">
    <source>
        <dbReference type="Google" id="ProtNLM"/>
    </source>
</evidence>
<dbReference type="SUPFAM" id="SSF52833">
    <property type="entry name" value="Thioredoxin-like"/>
    <property type="match status" value="1"/>
</dbReference>
<name>A0A2U3DU25_PURLI</name>
<dbReference type="Pfam" id="PF13409">
    <property type="entry name" value="GST_N_2"/>
    <property type="match status" value="1"/>
</dbReference>
<reference evidence="5 6" key="1">
    <citation type="journal article" date="2016" name="Front. Microbiol.">
        <title>Genome and transcriptome sequences reveal the specific parasitism of the nematophagous Purpureocillium lilacinum 36-1.</title>
        <authorList>
            <person name="Xie J."/>
            <person name="Li S."/>
            <person name="Mo C."/>
            <person name="Xiao X."/>
            <person name="Peng D."/>
            <person name="Wang G."/>
            <person name="Xiao Y."/>
        </authorList>
    </citation>
    <scope>NUCLEOTIDE SEQUENCE [LARGE SCALE GENOMIC DNA]</scope>
    <source>
        <strain evidence="5 6">36-1</strain>
    </source>
</reference>
<dbReference type="GO" id="GO:0006559">
    <property type="term" value="P:L-phenylalanine catabolic process"/>
    <property type="evidence" value="ECO:0007669"/>
    <property type="project" value="TreeGrafter"/>
</dbReference>
<evidence type="ECO:0000313" key="5">
    <source>
        <dbReference type="EMBL" id="PWI65752.1"/>
    </source>
</evidence>
<dbReference type="PANTHER" id="PTHR42673:SF4">
    <property type="entry name" value="MALEYLACETOACETATE ISOMERASE"/>
    <property type="match status" value="1"/>
</dbReference>
<dbReference type="GO" id="GO:0004364">
    <property type="term" value="F:glutathione transferase activity"/>
    <property type="evidence" value="ECO:0007669"/>
    <property type="project" value="TreeGrafter"/>
</dbReference>
<feature type="domain" description="GST C-terminal" evidence="4">
    <location>
        <begin position="266"/>
        <end position="392"/>
    </location>
</feature>
<gene>
    <name evidence="5" type="ORF">PCL_06723</name>
</gene>
<dbReference type="InterPro" id="IPR010987">
    <property type="entry name" value="Glutathione-S-Trfase_C-like"/>
</dbReference>